<dbReference type="Gene3D" id="2.60.120.620">
    <property type="entry name" value="q2cbj1_9rhob like domain"/>
    <property type="match status" value="1"/>
</dbReference>
<reference evidence="2 3" key="1">
    <citation type="journal article" date="2020" name="Cell">
        <title>Large-Scale Comparative Analyses of Tick Genomes Elucidate Their Genetic Diversity and Vector Capacities.</title>
        <authorList>
            <consortium name="Tick Genome and Microbiome Consortium (TIGMIC)"/>
            <person name="Jia N."/>
            <person name="Wang J."/>
            <person name="Shi W."/>
            <person name="Du L."/>
            <person name="Sun Y."/>
            <person name="Zhan W."/>
            <person name="Jiang J.F."/>
            <person name="Wang Q."/>
            <person name="Zhang B."/>
            <person name="Ji P."/>
            <person name="Bell-Sakyi L."/>
            <person name="Cui X.M."/>
            <person name="Yuan T.T."/>
            <person name="Jiang B.G."/>
            <person name="Yang W.F."/>
            <person name="Lam T.T."/>
            <person name="Chang Q.C."/>
            <person name="Ding S.J."/>
            <person name="Wang X.J."/>
            <person name="Zhu J.G."/>
            <person name="Ruan X.D."/>
            <person name="Zhao L."/>
            <person name="Wei J.T."/>
            <person name="Ye R.Z."/>
            <person name="Que T.C."/>
            <person name="Du C.H."/>
            <person name="Zhou Y.H."/>
            <person name="Cheng J.X."/>
            <person name="Dai P.F."/>
            <person name="Guo W.B."/>
            <person name="Han X.H."/>
            <person name="Huang E.J."/>
            <person name="Li L.F."/>
            <person name="Wei W."/>
            <person name="Gao Y.C."/>
            <person name="Liu J.Z."/>
            <person name="Shao H.Z."/>
            <person name="Wang X."/>
            <person name="Wang C.C."/>
            <person name="Yang T.C."/>
            <person name="Huo Q.B."/>
            <person name="Li W."/>
            <person name="Chen H.Y."/>
            <person name="Chen S.E."/>
            <person name="Zhou L.G."/>
            <person name="Ni X.B."/>
            <person name="Tian J.H."/>
            <person name="Sheng Y."/>
            <person name="Liu T."/>
            <person name="Pan Y.S."/>
            <person name="Xia L.Y."/>
            <person name="Li J."/>
            <person name="Zhao F."/>
            <person name="Cao W.C."/>
        </authorList>
    </citation>
    <scope>NUCLEOTIDE SEQUENCE [LARGE SCALE GENOMIC DNA]</scope>
    <source>
        <strain evidence="2">HaeL-2018</strain>
    </source>
</reference>
<organism evidence="2 3">
    <name type="scientific">Haemaphysalis longicornis</name>
    <name type="common">Bush tick</name>
    <dbReference type="NCBI Taxonomy" id="44386"/>
    <lineage>
        <taxon>Eukaryota</taxon>
        <taxon>Metazoa</taxon>
        <taxon>Ecdysozoa</taxon>
        <taxon>Arthropoda</taxon>
        <taxon>Chelicerata</taxon>
        <taxon>Arachnida</taxon>
        <taxon>Acari</taxon>
        <taxon>Parasitiformes</taxon>
        <taxon>Ixodida</taxon>
        <taxon>Ixodoidea</taxon>
        <taxon>Ixodidae</taxon>
        <taxon>Haemaphysalinae</taxon>
        <taxon>Haemaphysalis</taxon>
    </lineage>
</organism>
<protein>
    <recommendedName>
        <fullName evidence="1">Isopenicillin N synthase-like Fe(2+) 2OG dioxygenase domain-containing protein</fullName>
    </recommendedName>
</protein>
<dbReference type="PANTHER" id="PTHR10730">
    <property type="entry name" value="PROCOLLAGEN-LYSINE,2-OXOGLUTARATE 5-DIOXYGENASE/GLYCOSYLTRANSFERASE 25 FAMILY MEMBER"/>
    <property type="match status" value="1"/>
</dbReference>
<sequence length="155" mass="17597">MGIGSVCRAVETCSPFSPATGIWNVPFVNGAYLINGSLVRSPEKFPSFINGLLDPDMAFCKNMRDKGIFMYMTNMVRYGHLVNPETFDIRQKNPDFYEIYSNQKGGGCHFLRYNCSVVDLKRGWTLMHPGRLTHYHEGLPVTKGTRYIMVSFVDP</sequence>
<dbReference type="GO" id="GO:0005783">
    <property type="term" value="C:endoplasmic reticulum"/>
    <property type="evidence" value="ECO:0007669"/>
    <property type="project" value="TreeGrafter"/>
</dbReference>
<gene>
    <name evidence="2" type="ORF">HPB48_009760</name>
</gene>
<evidence type="ECO:0000313" key="3">
    <source>
        <dbReference type="Proteomes" id="UP000821853"/>
    </source>
</evidence>
<keyword evidence="3" id="KW-1185">Reference proteome</keyword>
<dbReference type="Pfam" id="PF03171">
    <property type="entry name" value="2OG-FeII_Oxy"/>
    <property type="match status" value="1"/>
</dbReference>
<accession>A0A9J6GRC9</accession>
<proteinExistence type="predicted"/>
<dbReference type="AlphaFoldDB" id="A0A9J6GRC9"/>
<dbReference type="GO" id="GO:0008475">
    <property type="term" value="F:procollagen-lysine 5-dioxygenase activity"/>
    <property type="evidence" value="ECO:0007669"/>
    <property type="project" value="TreeGrafter"/>
</dbReference>
<evidence type="ECO:0000259" key="1">
    <source>
        <dbReference type="Pfam" id="PF03171"/>
    </source>
</evidence>
<dbReference type="InterPro" id="IPR050757">
    <property type="entry name" value="Collagen_mod_GT25"/>
</dbReference>
<feature type="domain" description="Isopenicillin N synthase-like Fe(2+) 2OG dioxygenase" evidence="1">
    <location>
        <begin position="105"/>
        <end position="155"/>
    </location>
</feature>
<name>A0A9J6GRC9_HAELO</name>
<dbReference type="VEuPathDB" id="VectorBase:HLOH_056979"/>
<dbReference type="Proteomes" id="UP000821853">
    <property type="component" value="Unassembled WGS sequence"/>
</dbReference>
<dbReference type="PANTHER" id="PTHR10730:SF45">
    <property type="entry name" value="PROCOLLAGEN-LYSINE,2-OXOGLUTARATE 5-DIOXYGENASE"/>
    <property type="match status" value="1"/>
</dbReference>
<comment type="caution">
    <text evidence="2">The sequence shown here is derived from an EMBL/GenBank/DDBJ whole genome shotgun (WGS) entry which is preliminary data.</text>
</comment>
<dbReference type="OrthoDB" id="69177at2759"/>
<dbReference type="EMBL" id="JABSTR010000008">
    <property type="protein sequence ID" value="KAH9376852.1"/>
    <property type="molecule type" value="Genomic_DNA"/>
</dbReference>
<dbReference type="InterPro" id="IPR044861">
    <property type="entry name" value="IPNS-like_FE2OG_OXY"/>
</dbReference>
<evidence type="ECO:0000313" key="2">
    <source>
        <dbReference type="EMBL" id="KAH9376852.1"/>
    </source>
</evidence>